<proteinExistence type="predicted"/>
<dbReference type="CDD" id="cd00413">
    <property type="entry name" value="Glyco_hydrolase_16"/>
    <property type="match status" value="1"/>
</dbReference>
<keyword evidence="3" id="KW-1185">Reference proteome</keyword>
<accession>A0A433JTK6</accession>
<dbReference type="GO" id="GO:0005975">
    <property type="term" value="P:carbohydrate metabolic process"/>
    <property type="evidence" value="ECO:0007669"/>
    <property type="project" value="InterPro"/>
</dbReference>
<gene>
    <name evidence="2" type="ORF">ELQ94_07060</name>
</gene>
<dbReference type="InterPro" id="IPR013320">
    <property type="entry name" value="ConA-like_dom_sf"/>
</dbReference>
<dbReference type="OrthoDB" id="9809583at2"/>
<organism evidence="2 3">
    <name type="scientific">Labedella endophytica</name>
    <dbReference type="NCBI Taxonomy" id="1523160"/>
    <lineage>
        <taxon>Bacteria</taxon>
        <taxon>Bacillati</taxon>
        <taxon>Actinomycetota</taxon>
        <taxon>Actinomycetes</taxon>
        <taxon>Micrococcales</taxon>
        <taxon>Microbacteriaceae</taxon>
        <taxon>Labedella</taxon>
    </lineage>
</organism>
<evidence type="ECO:0000313" key="3">
    <source>
        <dbReference type="Proteomes" id="UP000274909"/>
    </source>
</evidence>
<name>A0A433JTK6_9MICO</name>
<dbReference type="AlphaFoldDB" id="A0A433JTK6"/>
<dbReference type="RefSeq" id="WP_127048613.1">
    <property type="nucleotide sequence ID" value="NZ_RZGZ01000002.1"/>
</dbReference>
<evidence type="ECO:0000313" key="2">
    <source>
        <dbReference type="EMBL" id="RUR01264.1"/>
    </source>
</evidence>
<protein>
    <submittedName>
        <fullName evidence="2">Glycosyl hydrolase family protein</fullName>
    </submittedName>
</protein>
<comment type="caution">
    <text evidence="2">The sequence shown here is derived from an EMBL/GenBank/DDBJ whole genome shotgun (WGS) entry which is preliminary data.</text>
</comment>
<dbReference type="GO" id="GO:0004553">
    <property type="term" value="F:hydrolase activity, hydrolyzing O-glycosyl compounds"/>
    <property type="evidence" value="ECO:0007669"/>
    <property type="project" value="InterPro"/>
</dbReference>
<reference evidence="2 3" key="1">
    <citation type="submission" date="2018-12" db="EMBL/GenBank/DDBJ databases">
        <authorList>
            <person name="Li F."/>
        </authorList>
    </citation>
    <scope>NUCLEOTIDE SEQUENCE [LARGE SCALE GENOMIC DNA]</scope>
    <source>
        <strain evidence="2 3">EGI 6500705</strain>
    </source>
</reference>
<sequence length="289" mass="31559">MFGPASIDETFGGGGGGAVDSTRDPALDLAVWTPAYLPAWSSAAEAAADYRVGRDGLRLSIPPEHPLWCPDLHEGALRVSAVQSGNWSGPAGSTQGQQPFREGLVVREEQAARWGFTPRYGRVEVECRATIGPRSMFSAWMVGVEDVPERSGEICLVEVFGETVRADESGATWADIGSGIHPFRDPSLQEEFGAEPTAIDIREFHRYAVEWSPDHVEFSIDGRRTWSVDQAPDYPTQLILGVFDFPDRGPVDAVVPELVVRRVVGVADSDRWRSGSRYSVVSRRASRSG</sequence>
<dbReference type="InterPro" id="IPR000757">
    <property type="entry name" value="Beta-glucanase-like"/>
</dbReference>
<dbReference type="Proteomes" id="UP000274909">
    <property type="component" value="Unassembled WGS sequence"/>
</dbReference>
<dbReference type="SUPFAM" id="SSF49899">
    <property type="entry name" value="Concanavalin A-like lectins/glucanases"/>
    <property type="match status" value="1"/>
</dbReference>
<keyword evidence="2" id="KW-0378">Hydrolase</keyword>
<feature type="domain" description="GH16" evidence="1">
    <location>
        <begin position="119"/>
        <end position="235"/>
    </location>
</feature>
<evidence type="ECO:0000259" key="1">
    <source>
        <dbReference type="Pfam" id="PF00722"/>
    </source>
</evidence>
<dbReference type="EMBL" id="RZGZ01000002">
    <property type="protein sequence ID" value="RUR01264.1"/>
    <property type="molecule type" value="Genomic_DNA"/>
</dbReference>
<dbReference type="Gene3D" id="2.60.120.200">
    <property type="match status" value="1"/>
</dbReference>
<dbReference type="Pfam" id="PF00722">
    <property type="entry name" value="Glyco_hydro_16"/>
    <property type="match status" value="1"/>
</dbReference>